<dbReference type="Pfam" id="PF14269">
    <property type="entry name" value="Arylsulfotran_2"/>
    <property type="match status" value="1"/>
</dbReference>
<evidence type="ECO:0000313" key="5">
    <source>
        <dbReference type="Proteomes" id="UP001320420"/>
    </source>
</evidence>
<evidence type="ECO:0000256" key="3">
    <source>
        <dbReference type="SAM" id="SignalP"/>
    </source>
</evidence>
<name>A0AAN9UUP9_9PEZI</name>
<evidence type="ECO:0000256" key="1">
    <source>
        <dbReference type="SAM" id="MobiDB-lite"/>
    </source>
</evidence>
<dbReference type="PANTHER" id="PTHR35340">
    <property type="entry name" value="PQQ ENZYME REPEAT PROTEIN-RELATED"/>
    <property type="match status" value="1"/>
</dbReference>
<protein>
    <recommendedName>
        <fullName evidence="6">Arylsulfotransferase</fullName>
    </recommendedName>
</protein>
<feature type="compositionally biased region" description="Low complexity" evidence="1">
    <location>
        <begin position="396"/>
        <end position="413"/>
    </location>
</feature>
<feature type="chain" id="PRO_5043022694" description="Arylsulfotransferase" evidence="3">
    <location>
        <begin position="30"/>
        <end position="634"/>
    </location>
</feature>
<gene>
    <name evidence="4" type="ORF">SLS62_002296</name>
</gene>
<sequence length="634" mass="69995">MSPRTLVTTATTLLVAAVTIFCLPLVTQAAQSVDVFRSPFLYDWGFYGFYPRTWYKSFKQSSPLLNFQAWDERCDDGGYYLFSPRGTIVSNPGPVIVDARGNLVWTSDRFGETTDVKIQTYKGEQYITFWAGFDGVRYRYGRGTYYMLDASYQIFKEIEPVGDNLRGDMHEFEITQDDTALFTVYQTIPMNLSAAGGPERGWVLDGLFQEVDIATGELLFEWRASEHVAIADTMLNPDERGAGTPTDALDFFHINSVDKDGDGNYVVSGRHTHSVLCIDGATGETVWTLGGAYSSFRDLSGGRATDFTWQHHARIVGTGTADPEAATTTLLSLFDNGKSEGTDYIGAYSRGMLIELDTIGMTARLVQEFADPSRSRLAQSQGSAQMLHLPQPPPSSDSNSNSNSNSDFNSNSDSQPHMLISYGFLPTFTEFSADGAMLCDAHFAPRLASTWGTVTSYRAHKAAWTGRPTAPPAVYLRPAERALYASWHGATEVARWALEGADWEGVVVAGGGGWARLSDKRRDAFEVAFAIRDDMPPYLRVAALDKDGEVLGRTEVLHRDRGNAPDTKTRDAVVGALGALSVLLAVGLGLRKRIRRALIRSQLVSRLVAPVVRGAWWWDRRGAKEHEVQPLYQI</sequence>
<dbReference type="AlphaFoldDB" id="A0AAN9UUP9"/>
<dbReference type="Proteomes" id="UP001320420">
    <property type="component" value="Unassembled WGS sequence"/>
</dbReference>
<keyword evidence="3" id="KW-0732">Signal</keyword>
<organism evidence="4 5">
    <name type="scientific">Diatrype stigma</name>
    <dbReference type="NCBI Taxonomy" id="117547"/>
    <lineage>
        <taxon>Eukaryota</taxon>
        <taxon>Fungi</taxon>
        <taxon>Dikarya</taxon>
        <taxon>Ascomycota</taxon>
        <taxon>Pezizomycotina</taxon>
        <taxon>Sordariomycetes</taxon>
        <taxon>Xylariomycetidae</taxon>
        <taxon>Xylariales</taxon>
        <taxon>Diatrypaceae</taxon>
        <taxon>Diatrype</taxon>
    </lineage>
</organism>
<evidence type="ECO:0000256" key="2">
    <source>
        <dbReference type="SAM" id="Phobius"/>
    </source>
</evidence>
<dbReference type="SUPFAM" id="SSF50998">
    <property type="entry name" value="Quinoprotein alcohol dehydrogenase-like"/>
    <property type="match status" value="1"/>
</dbReference>
<dbReference type="InterPro" id="IPR039535">
    <property type="entry name" value="ASST-like"/>
</dbReference>
<evidence type="ECO:0008006" key="6">
    <source>
        <dbReference type="Google" id="ProtNLM"/>
    </source>
</evidence>
<keyword evidence="5" id="KW-1185">Reference proteome</keyword>
<feature type="signal peptide" evidence="3">
    <location>
        <begin position="1"/>
        <end position="29"/>
    </location>
</feature>
<dbReference type="EMBL" id="JAKJXP020000011">
    <property type="protein sequence ID" value="KAK7755685.1"/>
    <property type="molecule type" value="Genomic_DNA"/>
</dbReference>
<dbReference type="InterPro" id="IPR011047">
    <property type="entry name" value="Quinoprotein_ADH-like_sf"/>
</dbReference>
<reference evidence="4 5" key="1">
    <citation type="submission" date="2024-02" db="EMBL/GenBank/DDBJ databases">
        <title>De novo assembly and annotation of 12 fungi associated with fruit tree decline syndrome in Ontario, Canada.</title>
        <authorList>
            <person name="Sulman M."/>
            <person name="Ellouze W."/>
            <person name="Ilyukhin E."/>
        </authorList>
    </citation>
    <scope>NUCLEOTIDE SEQUENCE [LARGE SCALE GENOMIC DNA]</scope>
    <source>
        <strain evidence="4 5">M11/M66-122</strain>
    </source>
</reference>
<proteinExistence type="predicted"/>
<keyword evidence="2" id="KW-0812">Transmembrane</keyword>
<keyword evidence="2" id="KW-1133">Transmembrane helix</keyword>
<accession>A0AAN9UUP9</accession>
<comment type="caution">
    <text evidence="4">The sequence shown here is derived from an EMBL/GenBank/DDBJ whole genome shotgun (WGS) entry which is preliminary data.</text>
</comment>
<dbReference type="PANTHER" id="PTHR35340:SF5">
    <property type="entry name" value="ASST-DOMAIN-CONTAINING PROTEIN"/>
    <property type="match status" value="1"/>
</dbReference>
<dbReference type="InterPro" id="IPR053143">
    <property type="entry name" value="Arylsulfate_ST"/>
</dbReference>
<feature type="transmembrane region" description="Helical" evidence="2">
    <location>
        <begin position="572"/>
        <end position="590"/>
    </location>
</feature>
<keyword evidence="2" id="KW-0472">Membrane</keyword>
<evidence type="ECO:0000313" key="4">
    <source>
        <dbReference type="EMBL" id="KAK7755685.1"/>
    </source>
</evidence>
<feature type="region of interest" description="Disordered" evidence="1">
    <location>
        <begin position="374"/>
        <end position="413"/>
    </location>
</feature>